<reference evidence="8 9" key="1">
    <citation type="submission" date="2014-01" db="EMBL/GenBank/DDBJ databases">
        <title>Sulfitobacter sp. H3 (MCCC 1A00686) Genome Sequencing.</title>
        <authorList>
            <person name="Lai Q."/>
            <person name="Hong Z."/>
        </authorList>
    </citation>
    <scope>NUCLEOTIDE SEQUENCE [LARGE SCALE GENOMIC DNA]</scope>
    <source>
        <strain evidence="8 9">H3</strain>
    </source>
</reference>
<accession>A0A073IVR8</accession>
<feature type="domain" description="Thioredoxin" evidence="7">
    <location>
        <begin position="29"/>
        <end position="210"/>
    </location>
</feature>
<dbReference type="EMBL" id="JAMD01000031">
    <property type="protein sequence ID" value="KEJ93715.1"/>
    <property type="molecule type" value="Genomic_DNA"/>
</dbReference>
<dbReference type="SUPFAM" id="SSF52833">
    <property type="entry name" value="Thioredoxin-like"/>
    <property type="match status" value="1"/>
</dbReference>
<keyword evidence="9" id="KW-1185">Reference proteome</keyword>
<dbReference type="RefSeq" id="WP_037931861.1">
    <property type="nucleotide sequence ID" value="NZ_CP054604.1"/>
</dbReference>
<dbReference type="Proteomes" id="UP000027746">
    <property type="component" value="Unassembled WGS sequence"/>
</dbReference>
<keyword evidence="3" id="KW-0732">Signal</keyword>
<dbReference type="InterPro" id="IPR036249">
    <property type="entry name" value="Thioredoxin-like_sf"/>
</dbReference>
<evidence type="ECO:0000313" key="8">
    <source>
        <dbReference type="EMBL" id="KEJ93715.1"/>
    </source>
</evidence>
<keyword evidence="6" id="KW-0676">Redox-active center</keyword>
<keyword evidence="5" id="KW-1015">Disulfide bond</keyword>
<comment type="caution">
    <text evidence="8">The sequence shown here is derived from an EMBL/GenBank/DDBJ whole genome shotgun (WGS) entry which is preliminary data.</text>
</comment>
<keyword evidence="4" id="KW-0560">Oxidoreductase</keyword>
<evidence type="ECO:0000313" key="9">
    <source>
        <dbReference type="Proteomes" id="UP000027746"/>
    </source>
</evidence>
<comment type="similarity">
    <text evidence="2">Belongs to the thioredoxin family. DsbA subfamily.</text>
</comment>
<evidence type="ECO:0000256" key="4">
    <source>
        <dbReference type="ARBA" id="ARBA00023002"/>
    </source>
</evidence>
<dbReference type="PANTHER" id="PTHR13887:SF14">
    <property type="entry name" value="DISULFIDE BOND FORMATION PROTEIN D"/>
    <property type="match status" value="1"/>
</dbReference>
<evidence type="ECO:0000256" key="2">
    <source>
        <dbReference type="ARBA" id="ARBA00005791"/>
    </source>
</evidence>
<dbReference type="GeneID" id="68872285"/>
<evidence type="ECO:0000259" key="7">
    <source>
        <dbReference type="PROSITE" id="PS51352"/>
    </source>
</evidence>
<dbReference type="PROSITE" id="PS51318">
    <property type="entry name" value="TAT"/>
    <property type="match status" value="1"/>
</dbReference>
<name>A0A073IVR8_9RHOB</name>
<gene>
    <name evidence="8" type="ORF">SUH3_16200</name>
</gene>
<comment type="function">
    <text evidence="1">May be required for disulfide bond formation in some proteins.</text>
</comment>
<evidence type="ECO:0000256" key="6">
    <source>
        <dbReference type="ARBA" id="ARBA00023284"/>
    </source>
</evidence>
<dbReference type="PANTHER" id="PTHR13887">
    <property type="entry name" value="GLUTATHIONE S-TRANSFERASE KAPPA"/>
    <property type="match status" value="1"/>
</dbReference>
<dbReference type="CDD" id="cd03023">
    <property type="entry name" value="DsbA_Com1_like"/>
    <property type="match status" value="1"/>
</dbReference>
<dbReference type="PROSITE" id="PS51352">
    <property type="entry name" value="THIOREDOXIN_2"/>
    <property type="match status" value="1"/>
</dbReference>
<evidence type="ECO:0000256" key="3">
    <source>
        <dbReference type="ARBA" id="ARBA00022729"/>
    </source>
</evidence>
<evidence type="ECO:0000256" key="5">
    <source>
        <dbReference type="ARBA" id="ARBA00023157"/>
    </source>
</evidence>
<dbReference type="InterPro" id="IPR013766">
    <property type="entry name" value="Thioredoxin_domain"/>
</dbReference>
<evidence type="ECO:0000256" key="1">
    <source>
        <dbReference type="ARBA" id="ARBA00003565"/>
    </source>
</evidence>
<sequence>MTYLNRRNMLLAGGVGGTAALLGMTLIPPARQLEAQELTVEDVLFDPDNPVLGNPQGSVTIVEFFDYQCPYCKANHPVLTEVVEEDGDVRLVLKDWPIFGAPSVRATQLALGAVDVGGYELALETLMATEGRLSDAAIEEALEEAGLDPTELDAAYRANRGKWDGLLSRNSFQATQLGLRGTPAFIIGASIYPGSMDREALREAIEASRT</sequence>
<dbReference type="GO" id="GO:0016491">
    <property type="term" value="F:oxidoreductase activity"/>
    <property type="evidence" value="ECO:0007669"/>
    <property type="project" value="UniProtKB-KW"/>
</dbReference>
<dbReference type="InterPro" id="IPR012336">
    <property type="entry name" value="Thioredoxin-like_fold"/>
</dbReference>
<dbReference type="InterPro" id="IPR006311">
    <property type="entry name" value="TAT_signal"/>
</dbReference>
<dbReference type="AlphaFoldDB" id="A0A073IVR8"/>
<dbReference type="Pfam" id="PF13462">
    <property type="entry name" value="Thioredoxin_4"/>
    <property type="match status" value="1"/>
</dbReference>
<protein>
    <submittedName>
        <fullName evidence="8">DSBA oxidoreductase</fullName>
    </submittedName>
</protein>
<proteinExistence type="inferred from homology"/>
<dbReference type="OrthoDB" id="9780147at2"/>
<dbReference type="Gene3D" id="3.40.30.10">
    <property type="entry name" value="Glutaredoxin"/>
    <property type="match status" value="1"/>
</dbReference>
<organism evidence="8 9">
    <name type="scientific">Pseudosulfitobacter pseudonitzschiae</name>
    <dbReference type="NCBI Taxonomy" id="1402135"/>
    <lineage>
        <taxon>Bacteria</taxon>
        <taxon>Pseudomonadati</taxon>
        <taxon>Pseudomonadota</taxon>
        <taxon>Alphaproteobacteria</taxon>
        <taxon>Rhodobacterales</taxon>
        <taxon>Roseobacteraceae</taxon>
        <taxon>Pseudosulfitobacter</taxon>
    </lineage>
</organism>